<organism evidence="1 2">
    <name type="scientific">Idiomarina zobellii</name>
    <dbReference type="NCBI Taxonomy" id="86103"/>
    <lineage>
        <taxon>Bacteria</taxon>
        <taxon>Pseudomonadati</taxon>
        <taxon>Pseudomonadota</taxon>
        <taxon>Gammaproteobacteria</taxon>
        <taxon>Alteromonadales</taxon>
        <taxon>Idiomarinaceae</taxon>
        <taxon>Idiomarina</taxon>
    </lineage>
</organism>
<gene>
    <name evidence="1" type="ORF">AFK76_02755</name>
</gene>
<dbReference type="InterPro" id="IPR008972">
    <property type="entry name" value="Cupredoxin"/>
</dbReference>
<evidence type="ECO:0000313" key="1">
    <source>
        <dbReference type="EMBL" id="KPD24767.1"/>
    </source>
</evidence>
<dbReference type="SUPFAM" id="SSF49503">
    <property type="entry name" value="Cupredoxins"/>
    <property type="match status" value="1"/>
</dbReference>
<evidence type="ECO:0008006" key="3">
    <source>
        <dbReference type="Google" id="ProtNLM"/>
    </source>
</evidence>
<name>A0A837NIQ6_9GAMM</name>
<protein>
    <recommendedName>
        <fullName evidence="3">Methylamine utilization protein</fullName>
    </recommendedName>
</protein>
<proteinExistence type="predicted"/>
<reference evidence="1 2" key="1">
    <citation type="submission" date="2015-08" db="EMBL/GenBank/DDBJ databases">
        <title>Genome sequencing and assembly of the deep-sea bacterium Idiomarina zobellii.</title>
        <authorList>
            <person name="Mithoefer S.D."/>
            <person name="Rheaume B.A."/>
            <person name="MacLea K.S."/>
        </authorList>
    </citation>
    <scope>NUCLEOTIDE SEQUENCE [LARGE SCALE GENOMIC DNA]</scope>
    <source>
        <strain evidence="1 2">KMM 231</strain>
    </source>
</reference>
<comment type="caution">
    <text evidence="1">The sequence shown here is derived from an EMBL/GenBank/DDBJ whole genome shotgun (WGS) entry which is preliminary data.</text>
</comment>
<evidence type="ECO:0000313" key="2">
    <source>
        <dbReference type="Proteomes" id="UP000053030"/>
    </source>
</evidence>
<accession>A0A837NIQ6</accession>
<sequence length="206" mass="23272">MTVNAEELTLTIVDAKDKPLPNAVVIVDNEYVTDNAELKIEKTIIDQVDRQFTPFMTAIKAGSEVTFPNSDNIRHHVYSFSKPKPFELKLYANEEKPTLSFNKPGLVTLGCNIHDQMIAHIIITDRETAWVTDEEGKVTLDINIQSESSVKARLWHPLIGSDLTLAKEVSLVNGENRTLSLNVINEEEDKEPKSRLEQRFNRTGNL</sequence>
<dbReference type="Proteomes" id="UP000053030">
    <property type="component" value="Unassembled WGS sequence"/>
</dbReference>
<dbReference type="EMBL" id="LHSG01000002">
    <property type="protein sequence ID" value="KPD24767.1"/>
    <property type="molecule type" value="Genomic_DNA"/>
</dbReference>
<dbReference type="Gene3D" id="2.60.40.420">
    <property type="entry name" value="Cupredoxins - blue copper proteins"/>
    <property type="match status" value="1"/>
</dbReference>
<dbReference type="AlphaFoldDB" id="A0A837NIQ6"/>
<keyword evidence="2" id="KW-1185">Reference proteome</keyword>